<dbReference type="EMBL" id="JWIN03000026">
    <property type="protein sequence ID" value="KAB1257547.1"/>
    <property type="molecule type" value="Genomic_DNA"/>
</dbReference>
<sequence>MQQMQHDGSWKGEEDCSSKERASGWIQKPPPPAVLTARNRQQPKGVNTASSLRRASKEVNIASFSPIETVSDQQDDNSQAKFSVQLTTCKTYLIIKAFEEKEGGIVQITT</sequence>
<dbReference type="Proteomes" id="UP000299084">
    <property type="component" value="Unassembled WGS sequence"/>
</dbReference>
<feature type="compositionally biased region" description="Polar residues" evidence="1">
    <location>
        <begin position="38"/>
        <end position="53"/>
    </location>
</feature>
<dbReference type="AlphaFoldDB" id="A0A5N4CF95"/>
<gene>
    <name evidence="2" type="ORF">Cadr_000026480</name>
</gene>
<protein>
    <submittedName>
        <fullName evidence="2">Uncharacterized protein</fullName>
    </submittedName>
</protein>
<evidence type="ECO:0000313" key="3">
    <source>
        <dbReference type="Proteomes" id="UP000299084"/>
    </source>
</evidence>
<proteinExistence type="predicted"/>
<feature type="compositionally biased region" description="Basic and acidic residues" evidence="1">
    <location>
        <begin position="8"/>
        <end position="22"/>
    </location>
</feature>
<keyword evidence="3" id="KW-1185">Reference proteome</keyword>
<name>A0A5N4CF95_CAMDR</name>
<feature type="region of interest" description="Disordered" evidence="1">
    <location>
        <begin position="1"/>
        <end position="57"/>
    </location>
</feature>
<reference evidence="2 3" key="1">
    <citation type="journal article" date="2019" name="Mol. Ecol. Resour.">
        <title>Improving Illumina assemblies with Hi-C and long reads: an example with the North African dromedary.</title>
        <authorList>
            <person name="Elbers J.P."/>
            <person name="Rogers M.F."/>
            <person name="Perelman P.L."/>
            <person name="Proskuryakova A.A."/>
            <person name="Serdyukova N.A."/>
            <person name="Johnson W.E."/>
            <person name="Horin P."/>
            <person name="Corander J."/>
            <person name="Murphy D."/>
            <person name="Burger P.A."/>
        </authorList>
    </citation>
    <scope>NUCLEOTIDE SEQUENCE [LARGE SCALE GENOMIC DNA]</scope>
    <source>
        <strain evidence="2">Drom800</strain>
        <tissue evidence="2">Blood</tissue>
    </source>
</reference>
<evidence type="ECO:0000256" key="1">
    <source>
        <dbReference type="SAM" id="MobiDB-lite"/>
    </source>
</evidence>
<organism evidence="2 3">
    <name type="scientific">Camelus dromedarius</name>
    <name type="common">Dromedary</name>
    <name type="synonym">Arabian camel</name>
    <dbReference type="NCBI Taxonomy" id="9838"/>
    <lineage>
        <taxon>Eukaryota</taxon>
        <taxon>Metazoa</taxon>
        <taxon>Chordata</taxon>
        <taxon>Craniata</taxon>
        <taxon>Vertebrata</taxon>
        <taxon>Euteleostomi</taxon>
        <taxon>Mammalia</taxon>
        <taxon>Eutheria</taxon>
        <taxon>Laurasiatheria</taxon>
        <taxon>Artiodactyla</taxon>
        <taxon>Tylopoda</taxon>
        <taxon>Camelidae</taxon>
        <taxon>Camelus</taxon>
    </lineage>
</organism>
<evidence type="ECO:0000313" key="2">
    <source>
        <dbReference type="EMBL" id="KAB1257547.1"/>
    </source>
</evidence>
<accession>A0A5N4CF95</accession>
<comment type="caution">
    <text evidence="2">The sequence shown here is derived from an EMBL/GenBank/DDBJ whole genome shotgun (WGS) entry which is preliminary data.</text>
</comment>